<reference evidence="4" key="1">
    <citation type="submission" date="2018-12" db="EMBL/GenBank/DDBJ databases">
        <title>Tengunoibacter tsumagoiensis gen. nov., sp. nov., Dictyobacter kobayashii sp. nov., D. alpinus sp. nov., and D. joshuensis sp. nov. and description of Dictyobacteraceae fam. nov. within the order Ktedonobacterales isolated from Tengu-no-mugimeshi.</title>
        <authorList>
            <person name="Wang C.M."/>
            <person name="Zheng Y."/>
            <person name="Sakai Y."/>
            <person name="Toyoda A."/>
            <person name="Minakuchi Y."/>
            <person name="Abe K."/>
            <person name="Yokota A."/>
            <person name="Yabe S."/>
        </authorList>
    </citation>
    <scope>NUCLEOTIDE SEQUENCE [LARGE SCALE GENOMIC DNA]</scope>
    <source>
        <strain evidence="4">S-27</strain>
    </source>
</reference>
<dbReference type="Proteomes" id="UP000287224">
    <property type="component" value="Unassembled WGS sequence"/>
</dbReference>
<sequence>MDEGHNLLQVKDTDDLLGNRKQDIRPEIDVPHRQNGNSDTGELASSTPSSFPVTETDIAIATAEIRDDRPGAQMSAQEEARKPVFPFSEADSGKYQNILTSLREQEFSTQPELDTSALLPLQIQLKEGIETDELQVLATPEQLHDLEESVESGETDELQILRELEQALDLEMIDALEDAVKPETEPEATMHYSQPVDLPLESAAVAWDQHQISPTVVHTRLKRHAVQRKPSSMLLLSLALSTAFIGTLSGGIFNNSLAANNLLVPRPIASHWSGNAPAQTPTLRPTPNQTARPEPRPTPNQTARPKPQPTGSKPAPQPATQSPRQPDGQQTASVQPQSTNAPLTQSPTVPSAPASAPARTPSPPSPPVPSNSFTQGATSTSGTTALFDFTPNGWTAGYVILHYTAAGAMQQNVTMSNNGGNWQYTVGGLGSGTTITYSFTYQRDGVQYDTGSYSWTSAGSSSGSGFTQSVTRISAGAASFTFTPGSWTAGYVILHYTVAGSSQQNVTMSNNGGNWQYTVGGLNAGATITYSFTYQRDGVQYDTGSYSWMFP</sequence>
<feature type="compositionally biased region" description="Polar residues" evidence="1">
    <location>
        <begin position="272"/>
        <end position="291"/>
    </location>
</feature>
<accession>A0A401Z9F5</accession>
<proteinExistence type="predicted"/>
<dbReference type="AlphaFoldDB" id="A0A401Z9F5"/>
<evidence type="ECO:0000256" key="1">
    <source>
        <dbReference type="SAM" id="MobiDB-lite"/>
    </source>
</evidence>
<comment type="caution">
    <text evidence="3">The sequence shown here is derived from an EMBL/GenBank/DDBJ whole genome shotgun (WGS) entry which is preliminary data.</text>
</comment>
<feature type="compositionally biased region" description="Pro residues" evidence="1">
    <location>
        <begin position="360"/>
        <end position="369"/>
    </location>
</feature>
<name>A0A401Z9F5_9CHLR</name>
<dbReference type="OrthoDB" id="5513218at2"/>
<feature type="compositionally biased region" description="Polar residues" evidence="1">
    <location>
        <begin position="318"/>
        <end position="345"/>
    </location>
</feature>
<dbReference type="RefSeq" id="WP_126594739.1">
    <property type="nucleotide sequence ID" value="NZ_BIFQ01000001.1"/>
</dbReference>
<feature type="region of interest" description="Disordered" evidence="1">
    <location>
        <begin position="1"/>
        <end position="51"/>
    </location>
</feature>
<protein>
    <recommendedName>
        <fullName evidence="2">CBM56 domain-containing protein</fullName>
    </recommendedName>
</protein>
<organism evidence="3 4">
    <name type="scientific">Dictyobacter aurantiacus</name>
    <dbReference type="NCBI Taxonomy" id="1936993"/>
    <lineage>
        <taxon>Bacteria</taxon>
        <taxon>Bacillati</taxon>
        <taxon>Chloroflexota</taxon>
        <taxon>Ktedonobacteria</taxon>
        <taxon>Ktedonobacterales</taxon>
        <taxon>Dictyobacteraceae</taxon>
        <taxon>Dictyobacter</taxon>
    </lineage>
</organism>
<keyword evidence="4" id="KW-1185">Reference proteome</keyword>
<dbReference type="InterPro" id="IPR047569">
    <property type="entry name" value="CBM56"/>
</dbReference>
<dbReference type="Pfam" id="PF22184">
    <property type="entry name" value="CBM_56"/>
    <property type="match status" value="2"/>
</dbReference>
<evidence type="ECO:0000259" key="2">
    <source>
        <dbReference type="PROSITE" id="PS52005"/>
    </source>
</evidence>
<feature type="compositionally biased region" description="Basic and acidic residues" evidence="1">
    <location>
        <begin position="11"/>
        <end position="32"/>
    </location>
</feature>
<dbReference type="GO" id="GO:0030246">
    <property type="term" value="F:carbohydrate binding"/>
    <property type="evidence" value="ECO:0007669"/>
    <property type="project" value="UniProtKB-UniRule"/>
</dbReference>
<evidence type="ECO:0000313" key="4">
    <source>
        <dbReference type="Proteomes" id="UP000287224"/>
    </source>
</evidence>
<feature type="region of interest" description="Disordered" evidence="1">
    <location>
        <begin position="272"/>
        <end position="379"/>
    </location>
</feature>
<feature type="compositionally biased region" description="Low complexity" evidence="1">
    <location>
        <begin position="346"/>
        <end position="359"/>
    </location>
</feature>
<feature type="domain" description="CBM56" evidence="2">
    <location>
        <begin position="367"/>
        <end position="457"/>
    </location>
</feature>
<evidence type="ECO:0000313" key="3">
    <source>
        <dbReference type="EMBL" id="GCE03472.1"/>
    </source>
</evidence>
<feature type="domain" description="CBM56" evidence="2">
    <location>
        <begin position="461"/>
        <end position="550"/>
    </location>
</feature>
<dbReference type="EMBL" id="BIFQ01000001">
    <property type="protein sequence ID" value="GCE03472.1"/>
    <property type="molecule type" value="Genomic_DNA"/>
</dbReference>
<dbReference type="PROSITE" id="PS52005">
    <property type="entry name" value="CBM56"/>
    <property type="match status" value="2"/>
</dbReference>
<feature type="compositionally biased region" description="Polar residues" evidence="1">
    <location>
        <begin position="34"/>
        <end position="51"/>
    </location>
</feature>
<gene>
    <name evidence="3" type="ORF">KDAU_08010</name>
</gene>